<evidence type="ECO:0000256" key="8">
    <source>
        <dbReference type="PIRSR" id="PIRSR600269-51"/>
    </source>
</evidence>
<feature type="domain" description="Copper amine oxidase catalytic" evidence="12">
    <location>
        <begin position="201"/>
        <end position="587"/>
    </location>
</feature>
<dbReference type="OrthoDB" id="3341590at2759"/>
<keyword evidence="11" id="KW-0732">Signal</keyword>
<accession>A0A8K0T3M0</accession>
<evidence type="ECO:0000256" key="1">
    <source>
        <dbReference type="ARBA" id="ARBA00001935"/>
    </source>
</evidence>
<feature type="active site" description="Proton acceptor" evidence="7">
    <location>
        <position position="272"/>
    </location>
</feature>
<dbReference type="PANTHER" id="PTHR10638">
    <property type="entry name" value="COPPER AMINE OXIDASE"/>
    <property type="match status" value="1"/>
</dbReference>
<dbReference type="AlphaFoldDB" id="A0A8K0T3M0"/>
<keyword evidence="4 7" id="KW-0801">TPQ</keyword>
<dbReference type="EMBL" id="JAGPNK010000002">
    <property type="protein sequence ID" value="KAH7325885.1"/>
    <property type="molecule type" value="Genomic_DNA"/>
</dbReference>
<protein>
    <recommendedName>
        <fullName evidence="9">Amine oxidase</fullName>
        <ecNumber evidence="9">1.4.3.-</ecNumber>
    </recommendedName>
</protein>
<dbReference type="Pfam" id="PF01179">
    <property type="entry name" value="Cu_amine_oxid"/>
    <property type="match status" value="1"/>
</dbReference>
<evidence type="ECO:0000313" key="14">
    <source>
        <dbReference type="Proteomes" id="UP000813444"/>
    </source>
</evidence>
<gene>
    <name evidence="13" type="ORF">B0I35DRAFT_448895</name>
</gene>
<comment type="similarity">
    <text evidence="2 9">Belongs to the copper/topaquinone oxidase family.</text>
</comment>
<dbReference type="Gene3D" id="3.10.450.40">
    <property type="match status" value="1"/>
</dbReference>
<dbReference type="InterPro" id="IPR000269">
    <property type="entry name" value="Cu_amine_oxidase"/>
</dbReference>
<dbReference type="GO" id="GO:0005886">
    <property type="term" value="C:plasma membrane"/>
    <property type="evidence" value="ECO:0007669"/>
    <property type="project" value="TreeGrafter"/>
</dbReference>
<feature type="active site" description="Schiff-base intermediate with substrate; via topaquinone" evidence="7">
    <location>
        <position position="337"/>
    </location>
</feature>
<evidence type="ECO:0000313" key="13">
    <source>
        <dbReference type="EMBL" id="KAH7325885.1"/>
    </source>
</evidence>
<evidence type="ECO:0000256" key="11">
    <source>
        <dbReference type="SAM" id="SignalP"/>
    </source>
</evidence>
<evidence type="ECO:0000256" key="6">
    <source>
        <dbReference type="ARBA" id="ARBA00023008"/>
    </source>
</evidence>
<dbReference type="GO" id="GO:0048038">
    <property type="term" value="F:quinone binding"/>
    <property type="evidence" value="ECO:0007669"/>
    <property type="project" value="InterPro"/>
</dbReference>
<dbReference type="PANTHER" id="PTHR10638:SF20">
    <property type="entry name" value="AMINE OXIDASE"/>
    <property type="match status" value="1"/>
</dbReference>
<dbReference type="InterPro" id="IPR015798">
    <property type="entry name" value="Cu_amine_oxidase_C"/>
</dbReference>
<evidence type="ECO:0000256" key="3">
    <source>
        <dbReference type="ARBA" id="ARBA00022723"/>
    </source>
</evidence>
<evidence type="ECO:0000256" key="7">
    <source>
        <dbReference type="PIRSR" id="PIRSR600269-50"/>
    </source>
</evidence>
<dbReference type="GO" id="GO:0009308">
    <property type="term" value="P:amine metabolic process"/>
    <property type="evidence" value="ECO:0007669"/>
    <property type="project" value="UniProtKB-UniRule"/>
</dbReference>
<feature type="chain" id="PRO_5035423800" description="Amine oxidase" evidence="11">
    <location>
        <begin position="18"/>
        <end position="634"/>
    </location>
</feature>
<evidence type="ECO:0000256" key="4">
    <source>
        <dbReference type="ARBA" id="ARBA00022772"/>
    </source>
</evidence>
<feature type="modified residue" description="2',4',5'-topaquinone" evidence="8">
    <location>
        <position position="337"/>
    </location>
</feature>
<dbReference type="GO" id="GO:0008131">
    <property type="term" value="F:primary methylamine oxidase activity"/>
    <property type="evidence" value="ECO:0007669"/>
    <property type="project" value="InterPro"/>
</dbReference>
<reference evidence="13" key="1">
    <citation type="journal article" date="2021" name="Nat. Commun.">
        <title>Genetic determinants of endophytism in the Arabidopsis root mycobiome.</title>
        <authorList>
            <person name="Mesny F."/>
            <person name="Miyauchi S."/>
            <person name="Thiergart T."/>
            <person name="Pickel B."/>
            <person name="Atanasova L."/>
            <person name="Karlsson M."/>
            <person name="Huettel B."/>
            <person name="Barry K.W."/>
            <person name="Haridas S."/>
            <person name="Chen C."/>
            <person name="Bauer D."/>
            <person name="Andreopoulos W."/>
            <person name="Pangilinan J."/>
            <person name="LaButti K."/>
            <person name="Riley R."/>
            <person name="Lipzen A."/>
            <person name="Clum A."/>
            <person name="Drula E."/>
            <person name="Henrissat B."/>
            <person name="Kohler A."/>
            <person name="Grigoriev I.V."/>
            <person name="Martin F.M."/>
            <person name="Hacquard S."/>
        </authorList>
    </citation>
    <scope>NUCLEOTIDE SEQUENCE</scope>
    <source>
        <strain evidence="13">MPI-CAGE-CH-0235</strain>
    </source>
</reference>
<dbReference type="EC" id="1.4.3.-" evidence="9"/>
<keyword evidence="6 9" id="KW-0186">Copper</keyword>
<keyword evidence="3 9" id="KW-0479">Metal-binding</keyword>
<keyword evidence="14" id="KW-1185">Reference proteome</keyword>
<keyword evidence="5 9" id="KW-0560">Oxidoreductase</keyword>
<feature type="region of interest" description="Disordered" evidence="10">
    <location>
        <begin position="149"/>
        <end position="180"/>
    </location>
</feature>
<evidence type="ECO:0000256" key="9">
    <source>
        <dbReference type="RuleBase" id="RU000672"/>
    </source>
</evidence>
<dbReference type="InterPro" id="IPR036460">
    <property type="entry name" value="Cu_amine_oxidase_C_sf"/>
</dbReference>
<name>A0A8K0T3M0_9HYPO</name>
<dbReference type="Proteomes" id="UP000813444">
    <property type="component" value="Unassembled WGS sequence"/>
</dbReference>
<comment type="cofactor">
    <cofactor evidence="1">
        <name>Cu cation</name>
        <dbReference type="ChEBI" id="CHEBI:23378"/>
    </cofactor>
</comment>
<feature type="compositionally biased region" description="Basic and acidic residues" evidence="10">
    <location>
        <begin position="152"/>
        <end position="164"/>
    </location>
</feature>
<evidence type="ECO:0000256" key="10">
    <source>
        <dbReference type="SAM" id="MobiDB-lite"/>
    </source>
</evidence>
<comment type="caution">
    <text evidence="13">The sequence shown here is derived from an EMBL/GenBank/DDBJ whole genome shotgun (WGS) entry which is preliminary data.</text>
</comment>
<comment type="PTM">
    <text evidence="8 9">Topaquinone (TPQ) is generated by copper-dependent autoxidation of a specific tyrosyl residue.</text>
</comment>
<dbReference type="SUPFAM" id="SSF49998">
    <property type="entry name" value="Amine oxidase catalytic domain"/>
    <property type="match status" value="1"/>
</dbReference>
<organism evidence="13 14">
    <name type="scientific">Stachybotrys elegans</name>
    <dbReference type="NCBI Taxonomy" id="80388"/>
    <lineage>
        <taxon>Eukaryota</taxon>
        <taxon>Fungi</taxon>
        <taxon>Dikarya</taxon>
        <taxon>Ascomycota</taxon>
        <taxon>Pezizomycotina</taxon>
        <taxon>Sordariomycetes</taxon>
        <taxon>Hypocreomycetidae</taxon>
        <taxon>Hypocreales</taxon>
        <taxon>Stachybotryaceae</taxon>
        <taxon>Stachybotrys</taxon>
    </lineage>
</organism>
<evidence type="ECO:0000256" key="2">
    <source>
        <dbReference type="ARBA" id="ARBA00007983"/>
    </source>
</evidence>
<evidence type="ECO:0000259" key="12">
    <source>
        <dbReference type="Pfam" id="PF01179"/>
    </source>
</evidence>
<evidence type="ECO:0000256" key="5">
    <source>
        <dbReference type="ARBA" id="ARBA00023002"/>
    </source>
</evidence>
<feature type="signal peptide" evidence="11">
    <location>
        <begin position="1"/>
        <end position="17"/>
    </location>
</feature>
<proteinExistence type="inferred from homology"/>
<comment type="cofactor">
    <cofactor evidence="9">
        <name>Cu cation</name>
        <dbReference type="ChEBI" id="CHEBI:23378"/>
    </cofactor>
    <text evidence="9">Contains 1 topaquinone per subunit.</text>
</comment>
<dbReference type="GO" id="GO:0005507">
    <property type="term" value="F:copper ion binding"/>
    <property type="evidence" value="ECO:0007669"/>
    <property type="project" value="InterPro"/>
</dbReference>
<dbReference type="PRINTS" id="PR00766">
    <property type="entry name" value="CUDAOXIDASE"/>
</dbReference>
<sequence>MRFVSAVTALAITGTSALKCRDTDPNVKGPYIAAKAPLENIFAPISADEANDIREFLDRQSNVTIPSDIFFNTYDGLWLLAPNKTEATAYLDGHGPKPPRYARGFGTSNCFDREFMIGPLPVSNLTKATPLTYTNHGNSDIRNSWCDAESTNGRRDRAKREIHEARRKKIQRRDPHNPYEEEMKWSGRELPHDQKAPPVAILPDGARHEFDPKQNYVSWMDFTFFISTGPAGVSIHDVRFQGERVVYELAMQEALAHYAGPDKRQTDASYLDVTIGFTQYNLIPGYDCPSYATYTDAFCLFEFAKDYPMSRHRDYPYYHATQNIAFLLRTVSTVSNYDYQTTYEFYHDGSIQVLVRATGYIQGSTVVDVPGDREYGFRIRPELSGSMHDHVLNFKADLDVQGRNNTLFKTEFVPHSEVYDWSDGEVINTMKVERSFITNEDQGKINWAANAAAAYSIVNKDKVNEFGEYPGYRIYPSTGSPIHVTVQNSTVFGKLIDWAAHHFYILKRKDSEPVSAHPKARTWDLQSLVDFSRFFDGESLEQEDLVLYFNLGMHHMPDTYDLPVTVFQGAQCGITLRPQNYQRSDASISTRQQIHITNIEDQVRVETYGAEAPSGSYDLNNTSPPWYPLPERWS</sequence>
<dbReference type="SUPFAM" id="SSF54416">
    <property type="entry name" value="Amine oxidase N-terminal region"/>
    <property type="match status" value="1"/>
</dbReference>
<dbReference type="Gene3D" id="2.70.98.20">
    <property type="entry name" value="Copper amine oxidase, catalytic domain"/>
    <property type="match status" value="1"/>
</dbReference>
<dbReference type="InterPro" id="IPR016182">
    <property type="entry name" value="Cu_amine_oxidase_N-reg"/>
</dbReference>